<keyword evidence="2" id="KW-0472">Membrane</keyword>
<keyword evidence="4" id="KW-1185">Reference proteome</keyword>
<evidence type="ECO:0000256" key="2">
    <source>
        <dbReference type="SAM" id="Phobius"/>
    </source>
</evidence>
<dbReference type="EMBL" id="JBAWTH010000061">
    <property type="protein sequence ID" value="KAL2280951.1"/>
    <property type="molecule type" value="Genomic_DNA"/>
</dbReference>
<comment type="caution">
    <text evidence="3">The sequence shown here is derived from an EMBL/GenBank/DDBJ whole genome shotgun (WGS) entry which is preliminary data.</text>
</comment>
<proteinExistence type="predicted"/>
<evidence type="ECO:0000256" key="1">
    <source>
        <dbReference type="SAM" id="MobiDB-lite"/>
    </source>
</evidence>
<accession>A0ABR4EEW4</accession>
<organism evidence="3 4">
    <name type="scientific">Diaporthe vaccinii</name>
    <dbReference type="NCBI Taxonomy" id="105482"/>
    <lineage>
        <taxon>Eukaryota</taxon>
        <taxon>Fungi</taxon>
        <taxon>Dikarya</taxon>
        <taxon>Ascomycota</taxon>
        <taxon>Pezizomycotina</taxon>
        <taxon>Sordariomycetes</taxon>
        <taxon>Sordariomycetidae</taxon>
        <taxon>Diaporthales</taxon>
        <taxon>Diaporthaceae</taxon>
        <taxon>Diaporthe</taxon>
        <taxon>Diaporthe eres species complex</taxon>
    </lineage>
</organism>
<reference evidence="3 4" key="1">
    <citation type="submission" date="2024-03" db="EMBL/GenBank/DDBJ databases">
        <title>A high-quality draft genome sequence of Diaporthe vaccinii, a causative agent of upright dieback and viscid rot disease in cranberry plants.</title>
        <authorList>
            <person name="Sarrasin M."/>
            <person name="Lang B.F."/>
            <person name="Burger G."/>
        </authorList>
    </citation>
    <scope>NUCLEOTIDE SEQUENCE [LARGE SCALE GENOMIC DNA]</scope>
    <source>
        <strain evidence="3 4">IS7</strain>
    </source>
</reference>
<feature type="region of interest" description="Disordered" evidence="1">
    <location>
        <begin position="1"/>
        <end position="25"/>
    </location>
</feature>
<evidence type="ECO:0000313" key="4">
    <source>
        <dbReference type="Proteomes" id="UP001600888"/>
    </source>
</evidence>
<name>A0ABR4EEW4_9PEZI</name>
<protein>
    <submittedName>
        <fullName evidence="3">Uncharacterized protein</fullName>
    </submittedName>
</protein>
<sequence length="302" mass="32246">MQRTQRSPRVPPPVAPPSHQVNPTRAFTTQTHSPFHLKVSFWLGLGFPPTHFDVVPGQLLRRHGALEPLALPLPAEPKLIKIRVAERVLLKGRRATLLTLLRVNRARYRPQFVVFVFVVVIILLLLICPRGLSGATTTTTTTTTSSGWPRALGCLLPLGLSIARVGCAVAAQLAPDPPQQLPAAREDNGGVHDPGRLERAQQPILVIRQAVDVEHNLAACAAPAPLGLAGAAGPRSGICAVCLQPVDGGTLDQMGAKHAADLELMPLLPTASAVISVVQVARVEGCILPVIVLVHFHWVCTP</sequence>
<feature type="transmembrane region" description="Helical" evidence="2">
    <location>
        <begin position="112"/>
        <end position="132"/>
    </location>
</feature>
<evidence type="ECO:0000313" key="3">
    <source>
        <dbReference type="EMBL" id="KAL2280951.1"/>
    </source>
</evidence>
<dbReference type="Proteomes" id="UP001600888">
    <property type="component" value="Unassembled WGS sequence"/>
</dbReference>
<gene>
    <name evidence="3" type="ORF">FJTKL_12095</name>
</gene>
<keyword evidence="2" id="KW-1133">Transmembrane helix</keyword>
<keyword evidence="2" id="KW-0812">Transmembrane</keyword>